<dbReference type="AlphaFoldDB" id="Q03GS0"/>
<proteinExistence type="predicted"/>
<protein>
    <submittedName>
        <fullName evidence="2">Uncharacterized protein</fullName>
    </submittedName>
</protein>
<evidence type="ECO:0000256" key="1">
    <source>
        <dbReference type="SAM" id="MobiDB-lite"/>
    </source>
</evidence>
<accession>Q03GS0</accession>
<reference evidence="2 3" key="1">
    <citation type="journal article" date="2006" name="Proc. Natl. Acad. Sci. U.S.A.">
        <title>Comparative genomics of the lactic acid bacteria.</title>
        <authorList>
            <person name="Makarova K."/>
            <person name="Slesarev A."/>
            <person name="Wolf Y."/>
            <person name="Sorokin A."/>
            <person name="Mirkin B."/>
            <person name="Koonin E."/>
            <person name="Pavlov A."/>
            <person name="Pavlova N."/>
            <person name="Karamychev V."/>
            <person name="Polouchine N."/>
            <person name="Shakhova V."/>
            <person name="Grigoriev I."/>
            <person name="Lou Y."/>
            <person name="Rohksar D."/>
            <person name="Lucas S."/>
            <person name="Huang K."/>
            <person name="Goodstein D.M."/>
            <person name="Hawkins T."/>
            <person name="Plengvidhya V."/>
            <person name="Welker D."/>
            <person name="Hughes J."/>
            <person name="Goh Y."/>
            <person name="Benson A."/>
            <person name="Baldwin K."/>
            <person name="Lee J.H."/>
            <person name="Diaz-Muniz I."/>
            <person name="Dosti B."/>
            <person name="Smeianov V."/>
            <person name="Wechter W."/>
            <person name="Barabote R."/>
            <person name="Lorca G."/>
            <person name="Altermann E."/>
            <person name="Barrangou R."/>
            <person name="Ganesan B."/>
            <person name="Xie Y."/>
            <person name="Rawsthorne H."/>
            <person name="Tamir D."/>
            <person name="Parker C."/>
            <person name="Breidt F."/>
            <person name="Broadbent J."/>
            <person name="Hutkins R."/>
            <person name="O'Sullivan D."/>
            <person name="Steele J."/>
            <person name="Unlu G."/>
            <person name="Saier M."/>
            <person name="Klaenhammer T."/>
            <person name="Richardson P."/>
            <person name="Kozyavkin S."/>
            <person name="Weimer B."/>
            <person name="Mills D."/>
        </authorList>
    </citation>
    <scope>NUCLEOTIDE SEQUENCE [LARGE SCALE GENOMIC DNA]</scope>
    <source>
        <strain evidence="3">ATCC 25745 / CCUG 21536 / LMG 10740 / 183-1w</strain>
    </source>
</reference>
<evidence type="ECO:0000313" key="3">
    <source>
        <dbReference type="Proteomes" id="UP000000773"/>
    </source>
</evidence>
<feature type="region of interest" description="Disordered" evidence="1">
    <location>
        <begin position="1"/>
        <end position="22"/>
    </location>
</feature>
<dbReference type="KEGG" id="ppe:PEPE_0509"/>
<sequence>MKTNLQFFADPNPEPKPNDSNPNPDVTFWAWCDRLFLHQDENFFHCLL</sequence>
<gene>
    <name evidence="2" type="ordered locus">PEPE_0509</name>
</gene>
<dbReference type="EMBL" id="CP000422">
    <property type="protein sequence ID" value="ABJ67602.1"/>
    <property type="molecule type" value="Genomic_DNA"/>
</dbReference>
<dbReference type="HOGENOM" id="CLU_3155976_0_0_9"/>
<evidence type="ECO:0000313" key="2">
    <source>
        <dbReference type="EMBL" id="ABJ67602.1"/>
    </source>
</evidence>
<organism evidence="2 3">
    <name type="scientific">Pediococcus pentosaceus (strain ATCC 25745 / CCUG 21536 / LMG 10740 / 183-1w)</name>
    <dbReference type="NCBI Taxonomy" id="278197"/>
    <lineage>
        <taxon>Bacteria</taxon>
        <taxon>Bacillati</taxon>
        <taxon>Bacillota</taxon>
        <taxon>Bacilli</taxon>
        <taxon>Lactobacillales</taxon>
        <taxon>Lactobacillaceae</taxon>
        <taxon>Pediococcus</taxon>
    </lineage>
</organism>
<dbReference type="STRING" id="278197.PEPE_0509"/>
<name>Q03GS0_PEDPA</name>
<dbReference type="Proteomes" id="UP000000773">
    <property type="component" value="Chromosome"/>
</dbReference>